<evidence type="ECO:0000313" key="1">
    <source>
        <dbReference type="EMBL" id="MQM21598.1"/>
    </source>
</evidence>
<organism evidence="1 2">
    <name type="scientific">Colocasia esculenta</name>
    <name type="common">Wild taro</name>
    <name type="synonym">Arum esculentum</name>
    <dbReference type="NCBI Taxonomy" id="4460"/>
    <lineage>
        <taxon>Eukaryota</taxon>
        <taxon>Viridiplantae</taxon>
        <taxon>Streptophyta</taxon>
        <taxon>Embryophyta</taxon>
        <taxon>Tracheophyta</taxon>
        <taxon>Spermatophyta</taxon>
        <taxon>Magnoliopsida</taxon>
        <taxon>Liliopsida</taxon>
        <taxon>Araceae</taxon>
        <taxon>Aroideae</taxon>
        <taxon>Colocasieae</taxon>
        <taxon>Colocasia</taxon>
    </lineage>
</organism>
<name>A0A843XP24_COLES</name>
<accession>A0A843XP24</accession>
<evidence type="ECO:0000313" key="2">
    <source>
        <dbReference type="Proteomes" id="UP000652761"/>
    </source>
</evidence>
<comment type="caution">
    <text evidence="1">The sequence shown here is derived from an EMBL/GenBank/DDBJ whole genome shotgun (WGS) entry which is preliminary data.</text>
</comment>
<protein>
    <submittedName>
        <fullName evidence="1">Uncharacterized protein</fullName>
    </submittedName>
</protein>
<dbReference type="AlphaFoldDB" id="A0A843XP24"/>
<reference evidence="1" key="1">
    <citation type="submission" date="2017-07" db="EMBL/GenBank/DDBJ databases">
        <title>Taro Niue Genome Assembly and Annotation.</title>
        <authorList>
            <person name="Atibalentja N."/>
            <person name="Keating K."/>
            <person name="Fields C.J."/>
        </authorList>
    </citation>
    <scope>NUCLEOTIDE SEQUENCE</scope>
    <source>
        <strain evidence="1">Niue_2</strain>
        <tissue evidence="1">Leaf</tissue>
    </source>
</reference>
<keyword evidence="2" id="KW-1185">Reference proteome</keyword>
<dbReference type="Proteomes" id="UP000652761">
    <property type="component" value="Unassembled WGS sequence"/>
</dbReference>
<sequence length="84" mass="9003">MVILSGLDSFVINVKLKHVTSLLSAHISPVTSSSSSSSPFLSPTKQHQCSMTKEFVLPPVVFASYDKRLGLPGQRGTTAKPLAF</sequence>
<gene>
    <name evidence="1" type="ORF">Taro_054640</name>
</gene>
<proteinExistence type="predicted"/>
<dbReference type="EMBL" id="NMUH01011271">
    <property type="protein sequence ID" value="MQM21598.1"/>
    <property type="molecule type" value="Genomic_DNA"/>
</dbReference>